<dbReference type="PANTHER" id="PTHR23421">
    <property type="entry name" value="BETA-GALACTOSIDASE RELATED"/>
    <property type="match status" value="1"/>
</dbReference>
<dbReference type="InterPro" id="IPR048912">
    <property type="entry name" value="BetaGal1-like_ABD1"/>
</dbReference>
<gene>
    <name evidence="9" type="ORF">IAA37_05030</name>
</gene>
<dbReference type="InterPro" id="IPR001944">
    <property type="entry name" value="Glycoside_Hdrlase_35"/>
</dbReference>
<reference evidence="9" key="2">
    <citation type="submission" date="2021-04" db="EMBL/GenBank/DDBJ databases">
        <authorList>
            <person name="Gilroy R."/>
        </authorList>
    </citation>
    <scope>NUCLEOTIDE SEQUENCE</scope>
    <source>
        <strain evidence="9">CHK188-16595</strain>
    </source>
</reference>
<dbReference type="SUPFAM" id="SSF49785">
    <property type="entry name" value="Galactose-binding domain-like"/>
    <property type="match status" value="1"/>
</dbReference>
<dbReference type="InterPro" id="IPR026283">
    <property type="entry name" value="B-gal_1-like"/>
</dbReference>
<feature type="active site" description="Proton donor" evidence="4">
    <location>
        <position position="156"/>
    </location>
</feature>
<dbReference type="Pfam" id="PF21467">
    <property type="entry name" value="BetaGal_gal-bd"/>
    <property type="match status" value="1"/>
</dbReference>
<dbReference type="PRINTS" id="PR00742">
    <property type="entry name" value="GLHYDRLASE35"/>
</dbReference>
<dbReference type="Gene3D" id="3.20.20.80">
    <property type="entry name" value="Glycosidases"/>
    <property type="match status" value="1"/>
</dbReference>
<evidence type="ECO:0000259" key="8">
    <source>
        <dbReference type="Pfam" id="PF21467"/>
    </source>
</evidence>
<dbReference type="Gene3D" id="2.60.120.260">
    <property type="entry name" value="Galactose-binding domain-like"/>
    <property type="match status" value="2"/>
</dbReference>
<dbReference type="Pfam" id="PF21317">
    <property type="entry name" value="BetaGal_ABD_1"/>
    <property type="match status" value="1"/>
</dbReference>
<dbReference type="InterPro" id="IPR048913">
    <property type="entry name" value="BetaGal_gal-bd"/>
</dbReference>
<evidence type="ECO:0000256" key="5">
    <source>
        <dbReference type="RuleBase" id="RU003679"/>
    </source>
</evidence>
<sequence length="592" mass="67895">MLEIKDKKFYMDGKPFSIYSGAMHYFRILPEYWEDRLTKLKAAGFNTVETYVCWNLHEPKPGEFCFDGMLDIVRFIETAKKAGLYCIVRPGPYICAEWDFGGLPAWLLKDKNMQIRCCYPDYLKAVERFYKALLPKLAPLLETNGGNIIAMQVENEYGSYGNDKEYLRYIEKLMRDCGIDVLYFTSDGNWKNMLSGGSLPDIYKVLNFGSKAKTAFGCLKDFENNGPNMCGEFWCGWFDHWRDKHHTRDAGSVGKEIRDFLDTGASFNFYMFHGGTNFGFTAGANFNPGEGYQPTVTSYDYCALLNEWGDYTPAYHEVRKILCEHQGIETGALPPAPKLQSIGTVELNEFAPLFDNLCNIAEKHRAAVPESMEYFGQNFGLIYYETVLSGKYDLSPIEFRNVHDFGYVYFDGKLKKRIDRTQYTVKKKGIQSLFWLKKEEKFLMPALSGNRKIGVLVDSMGRVNYGDQIMDHKGMTDIYIGNQRQMGYDVYTIPLDNLDKLEYTAKADALPVFLRGRFKASSKADCFVHLSGFQKGYVWVNGFNLGRYWNVGPQRSLYLPGALLKEENEIIVLEMESFSKNRVTLTDQHDLG</sequence>
<dbReference type="InterPro" id="IPR008979">
    <property type="entry name" value="Galactose-bd-like_sf"/>
</dbReference>
<accession>A0A9D2MJ47</accession>
<dbReference type="PIRSF" id="PIRSF006336">
    <property type="entry name" value="B-gal"/>
    <property type="match status" value="1"/>
</dbReference>
<dbReference type="GO" id="GO:0004565">
    <property type="term" value="F:beta-galactosidase activity"/>
    <property type="evidence" value="ECO:0007669"/>
    <property type="project" value="InterPro"/>
</dbReference>
<reference evidence="9" key="1">
    <citation type="journal article" date="2021" name="PeerJ">
        <title>Extensive microbial diversity within the chicken gut microbiome revealed by metagenomics and culture.</title>
        <authorList>
            <person name="Gilroy R."/>
            <person name="Ravi A."/>
            <person name="Getino M."/>
            <person name="Pursley I."/>
            <person name="Horton D.L."/>
            <person name="Alikhan N.F."/>
            <person name="Baker D."/>
            <person name="Gharbi K."/>
            <person name="Hall N."/>
            <person name="Watson M."/>
            <person name="Adriaenssens E.M."/>
            <person name="Foster-Nyarko E."/>
            <person name="Jarju S."/>
            <person name="Secka A."/>
            <person name="Antonio M."/>
            <person name="Oren A."/>
            <person name="Chaudhuri R.R."/>
            <person name="La Ragione R."/>
            <person name="Hildebrand F."/>
            <person name="Pallen M.J."/>
        </authorList>
    </citation>
    <scope>NUCLEOTIDE SEQUENCE</scope>
    <source>
        <strain evidence="9">CHK188-16595</strain>
    </source>
</reference>
<evidence type="ECO:0000256" key="2">
    <source>
        <dbReference type="ARBA" id="ARBA00022801"/>
    </source>
</evidence>
<dbReference type="EMBL" id="DWXN01000010">
    <property type="protein sequence ID" value="HJB75023.1"/>
    <property type="molecule type" value="Genomic_DNA"/>
</dbReference>
<dbReference type="SUPFAM" id="SSF51445">
    <property type="entry name" value="(Trans)glycosidases"/>
    <property type="match status" value="1"/>
</dbReference>
<evidence type="ECO:0000256" key="4">
    <source>
        <dbReference type="PIRSR" id="PIRSR006336-1"/>
    </source>
</evidence>
<dbReference type="InterPro" id="IPR031330">
    <property type="entry name" value="Gly_Hdrlase_35_cat"/>
</dbReference>
<comment type="caution">
    <text evidence="9">The sequence shown here is derived from an EMBL/GenBank/DDBJ whole genome shotgun (WGS) entry which is preliminary data.</text>
</comment>
<feature type="domain" description="Beta-galactosidase galactose-binding" evidence="8">
    <location>
        <begin position="511"/>
        <end position="567"/>
    </location>
</feature>
<organism evidence="9 10">
    <name type="scientific">Candidatus Eubacterium faecale</name>
    <dbReference type="NCBI Taxonomy" id="2838568"/>
    <lineage>
        <taxon>Bacteria</taxon>
        <taxon>Bacillati</taxon>
        <taxon>Bacillota</taxon>
        <taxon>Clostridia</taxon>
        <taxon>Eubacteriales</taxon>
        <taxon>Eubacteriaceae</taxon>
        <taxon>Eubacterium</taxon>
    </lineage>
</organism>
<proteinExistence type="inferred from homology"/>
<evidence type="ECO:0000313" key="9">
    <source>
        <dbReference type="EMBL" id="HJB75023.1"/>
    </source>
</evidence>
<dbReference type="InterPro" id="IPR017853">
    <property type="entry name" value="GH"/>
</dbReference>
<keyword evidence="2" id="KW-0378">Hydrolase</keyword>
<feature type="domain" description="Glycoside hydrolase 35 catalytic" evidence="6">
    <location>
        <begin position="9"/>
        <end position="322"/>
    </location>
</feature>
<feature type="domain" description="Beta-galactosidase 1-like first all-beta" evidence="7">
    <location>
        <begin position="369"/>
        <end position="493"/>
    </location>
</feature>
<evidence type="ECO:0000256" key="3">
    <source>
        <dbReference type="ARBA" id="ARBA00023295"/>
    </source>
</evidence>
<keyword evidence="3" id="KW-0326">Glycosidase</keyword>
<comment type="similarity">
    <text evidence="1 5">Belongs to the glycosyl hydrolase 35 family.</text>
</comment>
<evidence type="ECO:0000313" key="10">
    <source>
        <dbReference type="Proteomes" id="UP000823877"/>
    </source>
</evidence>
<dbReference type="Pfam" id="PF01301">
    <property type="entry name" value="Glyco_hydro_35"/>
    <property type="match status" value="1"/>
</dbReference>
<dbReference type="FunFam" id="3.20.20.80:FF:000115">
    <property type="entry name" value="Beta-galactosidase"/>
    <property type="match status" value="1"/>
</dbReference>
<protein>
    <submittedName>
        <fullName evidence="9">Beta-galactosidase</fullName>
    </submittedName>
</protein>
<name>A0A9D2MJ47_9FIRM</name>
<dbReference type="AlphaFoldDB" id="A0A9D2MJ47"/>
<feature type="active site" description="Nucleophile" evidence="4">
    <location>
        <position position="232"/>
    </location>
</feature>
<evidence type="ECO:0000259" key="7">
    <source>
        <dbReference type="Pfam" id="PF21317"/>
    </source>
</evidence>
<dbReference type="Proteomes" id="UP000823877">
    <property type="component" value="Unassembled WGS sequence"/>
</dbReference>
<evidence type="ECO:0000259" key="6">
    <source>
        <dbReference type="Pfam" id="PF01301"/>
    </source>
</evidence>
<evidence type="ECO:0000256" key="1">
    <source>
        <dbReference type="ARBA" id="ARBA00009809"/>
    </source>
</evidence>
<dbReference type="GO" id="GO:0005975">
    <property type="term" value="P:carbohydrate metabolic process"/>
    <property type="evidence" value="ECO:0007669"/>
    <property type="project" value="InterPro"/>
</dbReference>